<dbReference type="EMBL" id="CTRP01000014">
    <property type="protein sequence ID" value="CQR73577.1"/>
    <property type="molecule type" value="Genomic_DNA"/>
</dbReference>
<evidence type="ECO:0000313" key="1">
    <source>
        <dbReference type="EMBL" id="CQR73577.1"/>
    </source>
</evidence>
<dbReference type="Proteomes" id="UP000049855">
    <property type="component" value="Unassembled WGS sequence"/>
</dbReference>
<gene>
    <name evidence="1" type="ORF">SpAn4DRAFT_0039</name>
</gene>
<sequence length="38" mass="4640">MIPSLNNAEPLFNIVQKNKFRLTNIDNHYHIYIMPHFR</sequence>
<organism evidence="1 2">
    <name type="scientific">Sporomusa ovata</name>
    <dbReference type="NCBI Taxonomy" id="2378"/>
    <lineage>
        <taxon>Bacteria</taxon>
        <taxon>Bacillati</taxon>
        <taxon>Bacillota</taxon>
        <taxon>Negativicutes</taxon>
        <taxon>Selenomonadales</taxon>
        <taxon>Sporomusaceae</taxon>
        <taxon>Sporomusa</taxon>
    </lineage>
</organism>
<dbReference type="AlphaFoldDB" id="A0A0U1L1M2"/>
<keyword evidence="2" id="KW-1185">Reference proteome</keyword>
<name>A0A0U1L1M2_9FIRM</name>
<proteinExistence type="predicted"/>
<reference evidence="2" key="1">
    <citation type="submission" date="2015-03" db="EMBL/GenBank/DDBJ databases">
        <authorList>
            <person name="Nijsse Bart"/>
        </authorList>
    </citation>
    <scope>NUCLEOTIDE SEQUENCE [LARGE SCALE GENOMIC DNA]</scope>
</reference>
<evidence type="ECO:0000313" key="2">
    <source>
        <dbReference type="Proteomes" id="UP000049855"/>
    </source>
</evidence>
<protein>
    <submittedName>
        <fullName evidence="1">Uncharacterized protein</fullName>
    </submittedName>
</protein>
<accession>A0A0U1L1M2</accession>